<protein>
    <submittedName>
        <fullName evidence="7">Prolyl tripeptidyl peptidase</fullName>
        <ecNumber evidence="7">3.4.14.12</ecNumber>
    </submittedName>
</protein>
<dbReference type="PANTHER" id="PTHR11731">
    <property type="entry name" value="PROTEASE FAMILY S9B,C DIPEPTIDYL-PEPTIDASE IV-RELATED"/>
    <property type="match status" value="1"/>
</dbReference>
<keyword evidence="8" id="KW-1185">Reference proteome</keyword>
<evidence type="ECO:0000256" key="3">
    <source>
        <dbReference type="ARBA" id="ARBA00023180"/>
    </source>
</evidence>
<dbReference type="GO" id="GO:0006508">
    <property type="term" value="P:proteolysis"/>
    <property type="evidence" value="ECO:0007669"/>
    <property type="project" value="UniProtKB-KW"/>
</dbReference>
<feature type="chain" id="PRO_5016674155" evidence="4">
    <location>
        <begin position="20"/>
        <end position="719"/>
    </location>
</feature>
<dbReference type="EMBL" id="UGVL01000001">
    <property type="protein sequence ID" value="SUE34761.1"/>
    <property type="molecule type" value="Genomic_DNA"/>
</dbReference>
<evidence type="ECO:0000313" key="8">
    <source>
        <dbReference type="Proteomes" id="UP000255233"/>
    </source>
</evidence>
<keyword evidence="1" id="KW-0645">Protease</keyword>
<keyword evidence="2 7" id="KW-0378">Hydrolase</keyword>
<dbReference type="FunFam" id="3.40.50.1820:FF:000003">
    <property type="entry name" value="Dipeptidyl peptidase 4"/>
    <property type="match status" value="1"/>
</dbReference>
<dbReference type="Pfam" id="PF00326">
    <property type="entry name" value="Peptidase_S9"/>
    <property type="match status" value="1"/>
</dbReference>
<accession>A0A379MSW7</accession>
<feature type="signal peptide" evidence="4">
    <location>
        <begin position="1"/>
        <end position="19"/>
    </location>
</feature>
<evidence type="ECO:0000256" key="4">
    <source>
        <dbReference type="SAM" id="SignalP"/>
    </source>
</evidence>
<dbReference type="Pfam" id="PF00930">
    <property type="entry name" value="DPPIV_N"/>
    <property type="match status" value="1"/>
</dbReference>
<dbReference type="PROSITE" id="PS00708">
    <property type="entry name" value="PRO_ENDOPEP_SER"/>
    <property type="match status" value="1"/>
</dbReference>
<dbReference type="SUPFAM" id="SSF82171">
    <property type="entry name" value="DPP6 N-terminal domain-like"/>
    <property type="match status" value="1"/>
</dbReference>
<dbReference type="InterPro" id="IPR050278">
    <property type="entry name" value="Serine_Prot_S9B/DPPIV"/>
</dbReference>
<dbReference type="PANTHER" id="PTHR11731:SF193">
    <property type="entry name" value="DIPEPTIDYL PEPTIDASE 9"/>
    <property type="match status" value="1"/>
</dbReference>
<feature type="domain" description="Peptidase S9 prolyl oligopeptidase catalytic" evidence="5">
    <location>
        <begin position="522"/>
        <end position="717"/>
    </location>
</feature>
<keyword evidence="4" id="KW-0732">Signal</keyword>
<dbReference type="InterPro" id="IPR002469">
    <property type="entry name" value="Peptidase_S9B_N"/>
</dbReference>
<dbReference type="SUPFAM" id="SSF53474">
    <property type="entry name" value="alpha/beta-Hydrolases"/>
    <property type="match status" value="1"/>
</dbReference>
<evidence type="ECO:0000313" key="7">
    <source>
        <dbReference type="EMBL" id="SUE34761.1"/>
    </source>
</evidence>
<dbReference type="Proteomes" id="UP000255233">
    <property type="component" value="Unassembled WGS sequence"/>
</dbReference>
<feature type="domain" description="Dipeptidylpeptidase IV N-terminal" evidence="6">
    <location>
        <begin position="89"/>
        <end position="437"/>
    </location>
</feature>
<dbReference type="GO" id="GO:0004252">
    <property type="term" value="F:serine-type endopeptidase activity"/>
    <property type="evidence" value="ECO:0007669"/>
    <property type="project" value="InterPro"/>
</dbReference>
<dbReference type="AlphaFoldDB" id="A0A379MSW7"/>
<dbReference type="Gene3D" id="3.40.50.1820">
    <property type="entry name" value="alpha/beta hydrolase"/>
    <property type="match status" value="1"/>
</dbReference>
<dbReference type="Gene3D" id="2.140.10.30">
    <property type="entry name" value="Dipeptidylpeptidase IV, N-terminal domain"/>
    <property type="match status" value="1"/>
</dbReference>
<evidence type="ECO:0000256" key="2">
    <source>
        <dbReference type="ARBA" id="ARBA00022801"/>
    </source>
</evidence>
<reference evidence="7 8" key="1">
    <citation type="submission" date="2018-06" db="EMBL/GenBank/DDBJ databases">
        <authorList>
            <consortium name="Pathogen Informatics"/>
            <person name="Doyle S."/>
        </authorList>
    </citation>
    <scope>NUCLEOTIDE SEQUENCE [LARGE SCALE GENOMIC DNA]</scope>
    <source>
        <strain evidence="7 8">NCTC11190</strain>
    </source>
</reference>
<dbReference type="STRING" id="880526.GCA_000427365_01824"/>
<dbReference type="OrthoDB" id="9812921at2"/>
<evidence type="ECO:0000259" key="5">
    <source>
        <dbReference type="Pfam" id="PF00326"/>
    </source>
</evidence>
<evidence type="ECO:0000256" key="1">
    <source>
        <dbReference type="ARBA" id="ARBA00022670"/>
    </source>
</evidence>
<dbReference type="InterPro" id="IPR029058">
    <property type="entry name" value="AB_hydrolase_fold"/>
</dbReference>
<dbReference type="InterPro" id="IPR001375">
    <property type="entry name" value="Peptidase_S9_cat"/>
</dbReference>
<dbReference type="EC" id="3.4.14.12" evidence="7"/>
<dbReference type="RefSeq" id="WP_027291430.1">
    <property type="nucleotide sequence ID" value="NZ_CALVFX010000001.1"/>
</dbReference>
<name>A0A379MSW7_9BACT</name>
<evidence type="ECO:0000259" key="6">
    <source>
        <dbReference type="Pfam" id="PF00930"/>
    </source>
</evidence>
<dbReference type="InterPro" id="IPR002471">
    <property type="entry name" value="Pept_S9_AS"/>
</dbReference>
<gene>
    <name evidence="7" type="primary">ptpA_2</name>
    <name evidence="7" type="ORF">NCTC11190_01994</name>
</gene>
<keyword evidence="3" id="KW-0325">Glycoprotein</keyword>
<sequence length="719" mass="80482">MKKGICAAVLALAAGIASARPGQIGYDDIAGGKLSARSIGGLRPMADGEHYTTLKDGAVLRWRYADGGLVDTLFAPPAGFPEVEGYTMSDDERKMLIVTGRVPIYRHSARADYYVYDRTSRDLRPLSSGGKQQEATLSPDGTKAAFVRDNNLFTVDLASPQFTERQVTTDGRRGKIINGIPDWVYEEEYSFSRAYEWAPSSDAIAFYRFDESGVKEYSMNTFRGKLYPENYDFKYPKAGEANSVVEIKIYRFDSDSTLSVNLDSETTDIYVPRIGWTSDGRLAVHWLNRMQNRYRILAADASTGASSVLYEERNPRYIERINDQTATFLPDGKGFVVKSERDGWMHLYRYDMQGRLVNRITEGEWEVTALCGIDPRNGRVYYQSTEGSPLRRGIYSIGLNGKGKKLLSAADQAGTHSGVFGPGYRYWIDYFSNSTTPTVVTLRRTADGKAVRVLEDNAALRERLRTDYLLPRKEFFTFTTPEGVELNGYLLKPADFDSTKRYPVLMTQYSGPGSQQVADRWGWSWETALLREGVLVACVDGRGTGFRGEEFRKCTYGNLGGLETQDQISAARYLGTLPWVDPARIGIYGWSYGGFMALNCILKGADVFALAVAVAPVTSWRYYDTIYTELYNGLPQDNAAGYDDNSPVRFAHLLKGKLLLAHGTGDDNVHIQNSYEMIERLVEAGKPFEMLIYPDKNHGMGSSRDHLLRRAIGFVKANL</sequence>
<proteinExistence type="predicted"/>
<dbReference type="GO" id="GO:0008239">
    <property type="term" value="F:dipeptidyl-peptidase activity"/>
    <property type="evidence" value="ECO:0007669"/>
    <property type="project" value="TreeGrafter"/>
</dbReference>
<organism evidence="7 8">
    <name type="scientific">Rikenella microfusus</name>
    <dbReference type="NCBI Taxonomy" id="28139"/>
    <lineage>
        <taxon>Bacteria</taxon>
        <taxon>Pseudomonadati</taxon>
        <taxon>Bacteroidota</taxon>
        <taxon>Bacteroidia</taxon>
        <taxon>Bacteroidales</taxon>
        <taxon>Rikenellaceae</taxon>
        <taxon>Rikenella</taxon>
    </lineage>
</organism>